<feature type="region of interest" description="Disordered" evidence="1">
    <location>
        <begin position="655"/>
        <end position="675"/>
    </location>
</feature>
<sequence>MPGDDTPGYQLLLADIPAPGSPDGSPAEARALAAEQWRLLAPAIAQAPRMRLSPDGGASFPKWHKGRGYEHPLDDALPYRPATVPVFHAESQTGRLLVADFDVTLAQHTNFSETPRELVTREATAFAELIERLGGRCIHDRSPSGGRHVYVLFAAALPYEELRRVAQALARRYATLDASPMSNVFGQIRPPGAGHKLQAGRLTGWMRLDMPLDAALDAVRRPCGPKVWDGLLTELTAELHAVSPVQQATFDGPTDAEGEPWLPLIGGRRPIRADLDAMAQTGDHLKAGYPDRSRARLAVLNSAAAAGWRLAEVLKEMHSGRWRGLASFYGKYGSRDTTRITAEWRKSVIGAAGDKLASRDYTRRNHSTPPELGEKSSCPESVVTGLAAMNPRQLPLHRKAGHTDYQRIRTWWNAVWLAERDPDRQAEWGRRAVTVRKVLRALGKAAQMRGSLTVEFGVRSLSIASGLHWTTVADVLVLLRSEDDPLIDLVTNGEGVRADVYQLRVPEAYRKDAAWRRWRAGLIEGIHPAFWELSGPSALLYEVLSTEETKAGELVRLSALSDASVWRSLKELAAYGLAVKGERGWRRGEAALEDVAKELGTDKRMAELVELYREQRREWHELLGILKATKEDERARGVGPDETPISELADLLAQSEPPPWVNDEPDPPDGLPIKIPDEDPEWLSIWRHEVEDLGLVVMTDRARSRCP</sequence>
<proteinExistence type="predicted"/>
<gene>
    <name evidence="2" type="ORF">ACFHYQ_08460</name>
</gene>
<keyword evidence="3" id="KW-1185">Reference proteome</keyword>
<comment type="caution">
    <text evidence="2">The sequence shown here is derived from an EMBL/GenBank/DDBJ whole genome shotgun (WGS) entry which is preliminary data.</text>
</comment>
<evidence type="ECO:0000313" key="2">
    <source>
        <dbReference type="EMBL" id="MFC0862327.1"/>
    </source>
</evidence>
<dbReference type="RefSeq" id="WP_394300541.1">
    <property type="nucleotide sequence ID" value="NZ_JBHMQT010000012.1"/>
</dbReference>
<name>A0ABV6U2X9_9ACTN</name>
<protein>
    <submittedName>
        <fullName evidence="2">Uncharacterized protein</fullName>
    </submittedName>
</protein>
<reference evidence="2 3" key="1">
    <citation type="submission" date="2024-09" db="EMBL/GenBank/DDBJ databases">
        <authorList>
            <person name="Sun Q."/>
            <person name="Mori K."/>
        </authorList>
    </citation>
    <scope>NUCLEOTIDE SEQUENCE [LARGE SCALE GENOMIC DNA]</scope>
    <source>
        <strain evidence="2 3">TBRC 1851</strain>
    </source>
</reference>
<dbReference type="Proteomes" id="UP001589870">
    <property type="component" value="Unassembled WGS sequence"/>
</dbReference>
<evidence type="ECO:0000256" key="1">
    <source>
        <dbReference type="SAM" id="MobiDB-lite"/>
    </source>
</evidence>
<accession>A0ABV6U2X9</accession>
<dbReference type="EMBL" id="JBHMQT010000012">
    <property type="protein sequence ID" value="MFC0862327.1"/>
    <property type="molecule type" value="Genomic_DNA"/>
</dbReference>
<evidence type="ECO:0000313" key="3">
    <source>
        <dbReference type="Proteomes" id="UP001589870"/>
    </source>
</evidence>
<organism evidence="2 3">
    <name type="scientific">Sphaerimonospora cavernae</name>
    <dbReference type="NCBI Taxonomy" id="1740611"/>
    <lineage>
        <taxon>Bacteria</taxon>
        <taxon>Bacillati</taxon>
        <taxon>Actinomycetota</taxon>
        <taxon>Actinomycetes</taxon>
        <taxon>Streptosporangiales</taxon>
        <taxon>Streptosporangiaceae</taxon>
        <taxon>Sphaerimonospora</taxon>
    </lineage>
</organism>